<keyword evidence="1" id="KW-0732">Signal</keyword>
<feature type="signal peptide" evidence="1">
    <location>
        <begin position="1"/>
        <end position="18"/>
    </location>
</feature>
<dbReference type="EMBL" id="JAAPAO010000400">
    <property type="protein sequence ID" value="KAF4660798.1"/>
    <property type="molecule type" value="Genomic_DNA"/>
</dbReference>
<organism evidence="2 3">
    <name type="scientific">Perkinsus chesapeaki</name>
    <name type="common">Clam parasite</name>
    <name type="synonym">Perkinsus andrewsi</name>
    <dbReference type="NCBI Taxonomy" id="330153"/>
    <lineage>
        <taxon>Eukaryota</taxon>
        <taxon>Sar</taxon>
        <taxon>Alveolata</taxon>
        <taxon>Perkinsozoa</taxon>
        <taxon>Perkinsea</taxon>
        <taxon>Perkinsida</taxon>
        <taxon>Perkinsidae</taxon>
        <taxon>Perkinsus</taxon>
    </lineage>
</organism>
<name>A0A7J6LNE0_PERCH</name>
<accession>A0A7J6LNE0</accession>
<gene>
    <name evidence="2" type="ORF">FOL47_007021</name>
</gene>
<comment type="caution">
    <text evidence="2">The sequence shown here is derived from an EMBL/GenBank/DDBJ whole genome shotgun (WGS) entry which is preliminary data.</text>
</comment>
<evidence type="ECO:0000313" key="3">
    <source>
        <dbReference type="Proteomes" id="UP000591131"/>
    </source>
</evidence>
<reference evidence="2 3" key="1">
    <citation type="submission" date="2020-04" db="EMBL/GenBank/DDBJ databases">
        <title>Perkinsus chesapeaki whole genome sequence.</title>
        <authorList>
            <person name="Bogema D.R."/>
        </authorList>
    </citation>
    <scope>NUCLEOTIDE SEQUENCE [LARGE SCALE GENOMIC DNA]</scope>
    <source>
        <strain evidence="2">ATCC PRA-425</strain>
    </source>
</reference>
<proteinExistence type="predicted"/>
<evidence type="ECO:0000313" key="2">
    <source>
        <dbReference type="EMBL" id="KAF4660798.1"/>
    </source>
</evidence>
<dbReference type="AlphaFoldDB" id="A0A7J6LNE0"/>
<dbReference type="Proteomes" id="UP000591131">
    <property type="component" value="Unassembled WGS sequence"/>
</dbReference>
<keyword evidence="3" id="KW-1185">Reference proteome</keyword>
<evidence type="ECO:0000256" key="1">
    <source>
        <dbReference type="SAM" id="SignalP"/>
    </source>
</evidence>
<protein>
    <submittedName>
        <fullName evidence="2">Uncharacterized protein</fullName>
    </submittedName>
</protein>
<sequence>MHCSVVLGIWLTVFHMEGCDPICSIKVGVYEGEDRGIIYNVDVVEATKNSVSTKLTFEVDGRDFSCEKCGFRYEYVGDSYVFDGCEDTECAPHLFQFVGERQNAYVGFFIVSDNPYCHMPRYFLIIDMKAIELSVIG</sequence>
<feature type="chain" id="PRO_5029818345" evidence="1">
    <location>
        <begin position="19"/>
        <end position="137"/>
    </location>
</feature>